<dbReference type="Proteomes" id="UP000325315">
    <property type="component" value="Unassembled WGS sequence"/>
</dbReference>
<sequence length="162" mass="17209">MLDRVNLSVSSATDGISESAGCGSQDHFIRDCPETVEKGNVQSARPSSTTARGRPSRIWGGRSGAQRETTDAAIRSEARVPARAYAIRAREEASSPDVITGIFTLLDTSVTALIDPGSTHSYVCETLASSKTLPVESIEFVIRVSNPLGRCVSLIKCARTAP</sequence>
<dbReference type="Pfam" id="PF08284">
    <property type="entry name" value="RVP_2"/>
    <property type="match status" value="1"/>
</dbReference>
<reference evidence="2" key="1">
    <citation type="submission" date="2019-08" db="EMBL/GenBank/DDBJ databases">
        <authorList>
            <person name="Liu F."/>
        </authorList>
    </citation>
    <scope>NUCLEOTIDE SEQUENCE [LARGE SCALE GENOMIC DNA]</scope>
    <source>
        <strain evidence="2">PA1801</strain>
        <tissue evidence="2">Leaf</tissue>
    </source>
</reference>
<proteinExistence type="predicted"/>
<feature type="compositionally biased region" description="Polar residues" evidence="1">
    <location>
        <begin position="7"/>
        <end position="16"/>
    </location>
</feature>
<evidence type="ECO:0000313" key="3">
    <source>
        <dbReference type="Proteomes" id="UP000325315"/>
    </source>
</evidence>
<feature type="region of interest" description="Disordered" evidence="1">
    <location>
        <begin position="1"/>
        <end position="24"/>
    </location>
</feature>
<accession>A0A5B6VC00</accession>
<organism evidence="2 3">
    <name type="scientific">Gossypium australe</name>
    <dbReference type="NCBI Taxonomy" id="47621"/>
    <lineage>
        <taxon>Eukaryota</taxon>
        <taxon>Viridiplantae</taxon>
        <taxon>Streptophyta</taxon>
        <taxon>Embryophyta</taxon>
        <taxon>Tracheophyta</taxon>
        <taxon>Spermatophyta</taxon>
        <taxon>Magnoliopsida</taxon>
        <taxon>eudicotyledons</taxon>
        <taxon>Gunneridae</taxon>
        <taxon>Pentapetalae</taxon>
        <taxon>rosids</taxon>
        <taxon>malvids</taxon>
        <taxon>Malvales</taxon>
        <taxon>Malvaceae</taxon>
        <taxon>Malvoideae</taxon>
        <taxon>Gossypium</taxon>
    </lineage>
</organism>
<dbReference type="OrthoDB" id="786726at2759"/>
<name>A0A5B6VC00_9ROSI</name>
<feature type="compositionally biased region" description="Polar residues" evidence="1">
    <location>
        <begin position="40"/>
        <end position="51"/>
    </location>
</feature>
<protein>
    <submittedName>
        <fullName evidence="2">Gag-Pol polyprotein</fullName>
    </submittedName>
</protein>
<evidence type="ECO:0000313" key="2">
    <source>
        <dbReference type="EMBL" id="KAA3466715.1"/>
    </source>
</evidence>
<keyword evidence="3" id="KW-1185">Reference proteome</keyword>
<gene>
    <name evidence="2" type="ORF">EPI10_001787</name>
</gene>
<dbReference type="EMBL" id="SMMG02000007">
    <property type="protein sequence ID" value="KAA3466715.1"/>
    <property type="molecule type" value="Genomic_DNA"/>
</dbReference>
<evidence type="ECO:0000256" key="1">
    <source>
        <dbReference type="SAM" id="MobiDB-lite"/>
    </source>
</evidence>
<comment type="caution">
    <text evidence="2">The sequence shown here is derived from an EMBL/GenBank/DDBJ whole genome shotgun (WGS) entry which is preliminary data.</text>
</comment>
<feature type="region of interest" description="Disordered" evidence="1">
    <location>
        <begin position="36"/>
        <end position="71"/>
    </location>
</feature>
<dbReference type="AlphaFoldDB" id="A0A5B6VC00"/>